<dbReference type="OrthoDB" id="9958668at2"/>
<name>A0A1H8K4G9_9ACTN</name>
<sequence length="132" mass="13834">MPLPQPEDLADRIKALEQAVRDLKSSITNQSGLTSASQGWVLGNMGVPSVAPGTVQIGCNGGQFYAAEAGGVVKRMYPQMSKVTMVDFDLGNAPATYSSTYAQQQSVGIDRLYDAVVGILGALTGSGRMSTF</sequence>
<organism evidence="1 2">
    <name type="scientific">Nonomuraea pusilla</name>
    <dbReference type="NCBI Taxonomy" id="46177"/>
    <lineage>
        <taxon>Bacteria</taxon>
        <taxon>Bacillati</taxon>
        <taxon>Actinomycetota</taxon>
        <taxon>Actinomycetes</taxon>
        <taxon>Streptosporangiales</taxon>
        <taxon>Streptosporangiaceae</taxon>
        <taxon>Nonomuraea</taxon>
    </lineage>
</organism>
<dbReference type="Proteomes" id="UP000198953">
    <property type="component" value="Unassembled WGS sequence"/>
</dbReference>
<evidence type="ECO:0000313" key="1">
    <source>
        <dbReference type="EMBL" id="SEN87587.1"/>
    </source>
</evidence>
<reference evidence="1 2" key="1">
    <citation type="submission" date="2016-10" db="EMBL/GenBank/DDBJ databases">
        <authorList>
            <person name="de Groot N.N."/>
        </authorList>
    </citation>
    <scope>NUCLEOTIDE SEQUENCE [LARGE SCALE GENOMIC DNA]</scope>
    <source>
        <strain evidence="1 2">DSM 43357</strain>
    </source>
</reference>
<proteinExistence type="predicted"/>
<dbReference type="AlphaFoldDB" id="A0A1H8K4G9"/>
<dbReference type="RefSeq" id="WP_091106101.1">
    <property type="nucleotide sequence ID" value="NZ_FOBF01000049.1"/>
</dbReference>
<dbReference type="EMBL" id="FOBF01000049">
    <property type="protein sequence ID" value="SEN87587.1"/>
    <property type="molecule type" value="Genomic_DNA"/>
</dbReference>
<accession>A0A1H8K4G9</accession>
<gene>
    <name evidence="1" type="ORF">SAMN05660976_08517</name>
</gene>
<evidence type="ECO:0000313" key="2">
    <source>
        <dbReference type="Proteomes" id="UP000198953"/>
    </source>
</evidence>
<keyword evidence="2" id="KW-1185">Reference proteome</keyword>
<dbReference type="STRING" id="46177.SAMN05660976_08517"/>
<protein>
    <submittedName>
        <fullName evidence="1">Uncharacterized protein</fullName>
    </submittedName>
</protein>